<dbReference type="OrthoDB" id="37975at2759"/>
<name>A0A9W7G2H9_9STRA</name>
<proteinExistence type="predicted"/>
<dbReference type="EMBL" id="BRYA01000005">
    <property type="protein sequence ID" value="GMI30976.1"/>
    <property type="molecule type" value="Genomic_DNA"/>
</dbReference>
<feature type="region of interest" description="Disordered" evidence="1">
    <location>
        <begin position="1"/>
        <end position="54"/>
    </location>
</feature>
<dbReference type="AlphaFoldDB" id="A0A9W7G2H9"/>
<evidence type="ECO:0000313" key="2">
    <source>
        <dbReference type="EMBL" id="GMI30976.1"/>
    </source>
</evidence>
<organism evidence="2 3">
    <name type="scientific">Triparma columacea</name>
    <dbReference type="NCBI Taxonomy" id="722753"/>
    <lineage>
        <taxon>Eukaryota</taxon>
        <taxon>Sar</taxon>
        <taxon>Stramenopiles</taxon>
        <taxon>Ochrophyta</taxon>
        <taxon>Bolidophyceae</taxon>
        <taxon>Parmales</taxon>
        <taxon>Triparmaceae</taxon>
        <taxon>Triparma</taxon>
    </lineage>
</organism>
<sequence>MESSDVMTIGMPSNMLINDDNKNSSKSSSSSEENSSLLLPPPHDPSLHPNDNLHPISKLQSVLSSLHPSPPTLSTPPCLPRVMRGPTRWRSGYIHVDDLSPLSPSRGTFSANIYLSNPPPSSGFPRPGAPKLPGSLDIWPLRYTRAQFYLNAPFLSSLTSLSPSSQSVLRKKLGDPITIEPEEGDLVILCVQRPHAVTGFKEGYRVSIQSFLEHEPNGNLTLQA</sequence>
<comment type="caution">
    <text evidence="2">The sequence shown here is derived from an EMBL/GenBank/DDBJ whole genome shotgun (WGS) entry which is preliminary data.</text>
</comment>
<feature type="compositionally biased region" description="Low complexity" evidence="1">
    <location>
        <begin position="24"/>
        <end position="38"/>
    </location>
</feature>
<evidence type="ECO:0000256" key="1">
    <source>
        <dbReference type="SAM" id="MobiDB-lite"/>
    </source>
</evidence>
<reference evidence="3" key="1">
    <citation type="journal article" date="2023" name="Commun. Biol.">
        <title>Genome analysis of Parmales, the sister group of diatoms, reveals the evolutionary specialization of diatoms from phago-mixotrophs to photoautotrophs.</title>
        <authorList>
            <person name="Ban H."/>
            <person name="Sato S."/>
            <person name="Yoshikawa S."/>
            <person name="Yamada K."/>
            <person name="Nakamura Y."/>
            <person name="Ichinomiya M."/>
            <person name="Sato N."/>
            <person name="Blanc-Mathieu R."/>
            <person name="Endo H."/>
            <person name="Kuwata A."/>
            <person name="Ogata H."/>
        </authorList>
    </citation>
    <scope>NUCLEOTIDE SEQUENCE [LARGE SCALE GENOMIC DNA]</scope>
</reference>
<accession>A0A9W7G2H9</accession>
<dbReference type="Proteomes" id="UP001165065">
    <property type="component" value="Unassembled WGS sequence"/>
</dbReference>
<gene>
    <name evidence="2" type="ORF">TrCOL_g6229</name>
</gene>
<keyword evidence="3" id="KW-1185">Reference proteome</keyword>
<evidence type="ECO:0000313" key="3">
    <source>
        <dbReference type="Proteomes" id="UP001165065"/>
    </source>
</evidence>
<protein>
    <submittedName>
        <fullName evidence="2">Uncharacterized protein</fullName>
    </submittedName>
</protein>